<evidence type="ECO:0000256" key="8">
    <source>
        <dbReference type="SAM" id="Phobius"/>
    </source>
</evidence>
<evidence type="ECO:0000256" key="1">
    <source>
        <dbReference type="ARBA" id="ARBA00003279"/>
    </source>
</evidence>
<sequence>MTETTSQADTPPAAARPGAMIFILATVVLDMLSIGLIVPIMPRLVESYFTDVSAAAHAFGASMTMWATLQFFMSPILGALSDQFGRRPIILLSCVGLGVSYFFTALAPTFLAFLAARVISGATAGNISAANAYVADVTPPEGRAKAFGMLGAAFGVGFTFGPAMGGLLGAIDVRLPLYVAGCLCFLNAIYGFFVLPESLKPENRSKFSWAKANPIGALAVFKGQPMLYALIPVYALFALAQNVFPSTFVLYAEHRYHFNTMQTGATMAASSTLMIIAQIFIVQRVVSRLGERRSLMVALMFGMMGFALYGLAPTPILFWASMPVMTLWALFTPSIQSLMTQRVSPSAQGRLQGGLASIMAMMGIFAPTLYTTLFALGTTQKLPGGLDLPGAPFLTASCFLATGLVIAVLAVRRSPGSGKPS</sequence>
<comment type="function">
    <text evidence="1">Resistance to tetracycline by an active tetracycline efflux. This is an energy-dependent process that decreases the accumulation of the antibiotic in whole cells. This protein functions as a metal-tetracycline/H(+) antiporter.</text>
</comment>
<evidence type="ECO:0000256" key="3">
    <source>
        <dbReference type="ARBA" id="ARBA00007520"/>
    </source>
</evidence>
<evidence type="ECO:0000256" key="4">
    <source>
        <dbReference type="ARBA" id="ARBA00022448"/>
    </source>
</evidence>
<feature type="transmembrane region" description="Helical" evidence="8">
    <location>
        <begin position="226"/>
        <end position="244"/>
    </location>
</feature>
<feature type="transmembrane region" description="Helical" evidence="8">
    <location>
        <begin position="21"/>
        <end position="42"/>
    </location>
</feature>
<dbReference type="SUPFAM" id="SSF103473">
    <property type="entry name" value="MFS general substrate transporter"/>
    <property type="match status" value="1"/>
</dbReference>
<dbReference type="PANTHER" id="PTHR23504">
    <property type="entry name" value="MAJOR FACILITATOR SUPERFAMILY DOMAIN-CONTAINING PROTEIN 10"/>
    <property type="match status" value="1"/>
</dbReference>
<dbReference type="Gene3D" id="1.20.1250.20">
    <property type="entry name" value="MFS general substrate transporter like domains"/>
    <property type="match status" value="1"/>
</dbReference>
<dbReference type="PROSITE" id="PS00216">
    <property type="entry name" value="SUGAR_TRANSPORT_1"/>
    <property type="match status" value="1"/>
</dbReference>
<keyword evidence="7 8" id="KW-0472">Membrane</keyword>
<feature type="transmembrane region" description="Helical" evidence="8">
    <location>
        <begin position="390"/>
        <end position="411"/>
    </location>
</feature>
<dbReference type="GO" id="GO:0016020">
    <property type="term" value="C:membrane"/>
    <property type="evidence" value="ECO:0007669"/>
    <property type="project" value="UniProtKB-SubCell"/>
</dbReference>
<keyword evidence="5 8" id="KW-0812">Transmembrane</keyword>
<evidence type="ECO:0000313" key="11">
    <source>
        <dbReference type="Proteomes" id="UP000245086"/>
    </source>
</evidence>
<dbReference type="CDD" id="cd17388">
    <property type="entry name" value="MFS_TetA"/>
    <property type="match status" value="1"/>
</dbReference>
<dbReference type="GO" id="GO:0022857">
    <property type="term" value="F:transmembrane transporter activity"/>
    <property type="evidence" value="ECO:0007669"/>
    <property type="project" value="InterPro"/>
</dbReference>
<reference evidence="10 11" key="1">
    <citation type="journal article" date="2018" name="Genome Announc.">
        <title>Draft Genome Sequence of "Candidatus Phycosocius bacilliformis," an Alphaproteobacterial Ectosymbiont of the Hydrocarbon-Producing Green Alga Botryococcus braunii.</title>
        <authorList>
            <person name="Tanabe Y."/>
            <person name="Yamaguchi H."/>
            <person name="Watanabe M.M."/>
        </authorList>
    </citation>
    <scope>NUCLEOTIDE SEQUENCE [LARGE SCALE GENOMIC DNA]</scope>
    <source>
        <strain evidence="10 11">BOTRYCO-2</strain>
    </source>
</reference>
<feature type="transmembrane region" description="Helical" evidence="8">
    <location>
        <begin position="264"/>
        <end position="282"/>
    </location>
</feature>
<comment type="subcellular location">
    <subcellularLocation>
        <location evidence="2">Membrane</location>
        <topology evidence="2">Multi-pass membrane protein</topology>
    </subcellularLocation>
</comment>
<proteinExistence type="inferred from homology"/>
<comment type="caution">
    <text evidence="10">The sequence shown here is derived from an EMBL/GenBank/DDBJ whole genome shotgun (WGS) entry which is preliminary data.</text>
</comment>
<dbReference type="PROSITE" id="PS50850">
    <property type="entry name" value="MFS"/>
    <property type="match status" value="1"/>
</dbReference>
<dbReference type="OrthoDB" id="9764259at2"/>
<dbReference type="PANTHER" id="PTHR23504:SF15">
    <property type="entry name" value="MAJOR FACILITATOR SUPERFAMILY (MFS) PROFILE DOMAIN-CONTAINING PROTEIN"/>
    <property type="match status" value="1"/>
</dbReference>
<evidence type="ECO:0000259" key="9">
    <source>
        <dbReference type="PROSITE" id="PS50850"/>
    </source>
</evidence>
<dbReference type="InterPro" id="IPR005829">
    <property type="entry name" value="Sugar_transporter_CS"/>
</dbReference>
<feature type="transmembrane region" description="Helical" evidence="8">
    <location>
        <begin position="114"/>
        <end position="134"/>
    </location>
</feature>
<accession>A0A2P2E6W3</accession>
<comment type="similarity">
    <text evidence="3">Belongs to the major facilitator superfamily. TCR/Tet family.</text>
</comment>
<dbReference type="RefSeq" id="WP_108983641.1">
    <property type="nucleotide sequence ID" value="NZ_BFBR01000001.1"/>
</dbReference>
<dbReference type="Proteomes" id="UP000245086">
    <property type="component" value="Unassembled WGS sequence"/>
</dbReference>
<evidence type="ECO:0000313" key="10">
    <source>
        <dbReference type="EMBL" id="GBF56789.1"/>
    </source>
</evidence>
<dbReference type="PRINTS" id="PR01035">
    <property type="entry name" value="TCRTETA"/>
</dbReference>
<evidence type="ECO:0000256" key="5">
    <source>
        <dbReference type="ARBA" id="ARBA00022692"/>
    </source>
</evidence>
<gene>
    <name evidence="10" type="primary">tetA_1</name>
    <name evidence="10" type="ORF">PbB2_00446</name>
</gene>
<keyword evidence="6 8" id="KW-1133">Transmembrane helix</keyword>
<dbReference type="Pfam" id="PF07690">
    <property type="entry name" value="MFS_1"/>
    <property type="match status" value="1"/>
</dbReference>
<keyword evidence="11" id="KW-1185">Reference proteome</keyword>
<feature type="transmembrane region" description="Helical" evidence="8">
    <location>
        <begin position="146"/>
        <end position="171"/>
    </location>
</feature>
<dbReference type="AlphaFoldDB" id="A0A2P2E6W3"/>
<feature type="transmembrane region" description="Helical" evidence="8">
    <location>
        <begin position="294"/>
        <end position="312"/>
    </location>
</feature>
<feature type="transmembrane region" description="Helical" evidence="8">
    <location>
        <begin position="318"/>
        <end position="339"/>
    </location>
</feature>
<feature type="transmembrane region" description="Helical" evidence="8">
    <location>
        <begin position="89"/>
        <end position="108"/>
    </location>
</feature>
<dbReference type="InterPro" id="IPR001958">
    <property type="entry name" value="Tet-R_TetA/multi-R_MdtG-like"/>
</dbReference>
<organism evidence="10 11">
    <name type="scientific">Candidatus Phycosocius bacilliformis</name>
    <dbReference type="NCBI Taxonomy" id="1445552"/>
    <lineage>
        <taxon>Bacteria</taxon>
        <taxon>Pseudomonadati</taxon>
        <taxon>Pseudomonadota</taxon>
        <taxon>Alphaproteobacteria</taxon>
        <taxon>Caulobacterales</taxon>
        <taxon>Caulobacterales incertae sedis</taxon>
        <taxon>Candidatus Phycosocius</taxon>
    </lineage>
</organism>
<dbReference type="InterPro" id="IPR036259">
    <property type="entry name" value="MFS_trans_sf"/>
</dbReference>
<keyword evidence="4" id="KW-0813">Transport</keyword>
<dbReference type="InterPro" id="IPR020846">
    <property type="entry name" value="MFS_dom"/>
</dbReference>
<dbReference type="InterPro" id="IPR011701">
    <property type="entry name" value="MFS"/>
</dbReference>
<evidence type="ECO:0000256" key="6">
    <source>
        <dbReference type="ARBA" id="ARBA00022989"/>
    </source>
</evidence>
<feature type="domain" description="Major facilitator superfamily (MFS) profile" evidence="9">
    <location>
        <begin position="19"/>
        <end position="415"/>
    </location>
</feature>
<protein>
    <submittedName>
        <fullName evidence="10">Tetracycline resistance protein, class C</fullName>
    </submittedName>
</protein>
<feature type="transmembrane region" description="Helical" evidence="8">
    <location>
        <begin position="54"/>
        <end position="77"/>
    </location>
</feature>
<name>A0A2P2E6W3_9PROT</name>
<feature type="transmembrane region" description="Helical" evidence="8">
    <location>
        <begin position="351"/>
        <end position="370"/>
    </location>
</feature>
<evidence type="ECO:0000256" key="2">
    <source>
        <dbReference type="ARBA" id="ARBA00004141"/>
    </source>
</evidence>
<feature type="transmembrane region" description="Helical" evidence="8">
    <location>
        <begin position="177"/>
        <end position="195"/>
    </location>
</feature>
<evidence type="ECO:0000256" key="7">
    <source>
        <dbReference type="ARBA" id="ARBA00023136"/>
    </source>
</evidence>
<dbReference type="EMBL" id="BFBR01000001">
    <property type="protein sequence ID" value="GBF56789.1"/>
    <property type="molecule type" value="Genomic_DNA"/>
</dbReference>